<dbReference type="AlphaFoldDB" id="A0A0U1M0J9"/>
<dbReference type="InterPro" id="IPR051122">
    <property type="entry name" value="SDR_DHRS6-like"/>
</dbReference>
<accession>A0A0U1M0J9</accession>
<dbReference type="Pfam" id="PF23441">
    <property type="entry name" value="SDR"/>
    <property type="match status" value="1"/>
</dbReference>
<dbReference type="PRINTS" id="PR00081">
    <property type="entry name" value="GDHRDH"/>
</dbReference>
<keyword evidence="5" id="KW-1185">Reference proteome</keyword>
<dbReference type="SUPFAM" id="SSF51735">
    <property type="entry name" value="NAD(P)-binding Rossmann-fold domains"/>
    <property type="match status" value="1"/>
</dbReference>
<dbReference type="EMBL" id="CVMT01000005">
    <property type="protein sequence ID" value="CRG89105.1"/>
    <property type="molecule type" value="Genomic_DNA"/>
</dbReference>
<dbReference type="OrthoDB" id="294295at2759"/>
<dbReference type="GO" id="GO:0016491">
    <property type="term" value="F:oxidoreductase activity"/>
    <property type="evidence" value="ECO:0007669"/>
    <property type="project" value="UniProtKB-KW"/>
</dbReference>
<keyword evidence="2" id="KW-0521">NADP</keyword>
<comment type="similarity">
    <text evidence="1">Belongs to the short-chain dehydrogenases/reductases (SDR) family.</text>
</comment>
<organism evidence="4 5">
    <name type="scientific">Talaromyces islandicus</name>
    <name type="common">Penicillium islandicum</name>
    <dbReference type="NCBI Taxonomy" id="28573"/>
    <lineage>
        <taxon>Eukaryota</taxon>
        <taxon>Fungi</taxon>
        <taxon>Dikarya</taxon>
        <taxon>Ascomycota</taxon>
        <taxon>Pezizomycotina</taxon>
        <taxon>Eurotiomycetes</taxon>
        <taxon>Eurotiomycetidae</taxon>
        <taxon>Eurotiales</taxon>
        <taxon>Trichocomaceae</taxon>
        <taxon>Talaromyces</taxon>
        <taxon>Talaromyces sect. Islandici</taxon>
    </lineage>
</organism>
<evidence type="ECO:0000256" key="1">
    <source>
        <dbReference type="ARBA" id="ARBA00006484"/>
    </source>
</evidence>
<evidence type="ECO:0000313" key="4">
    <source>
        <dbReference type="EMBL" id="CRG89105.1"/>
    </source>
</evidence>
<dbReference type="OMA" id="KEGQIST"/>
<dbReference type="InterPro" id="IPR057571">
    <property type="entry name" value="SDR_PhqE-like"/>
</dbReference>
<proteinExistence type="inferred from homology"/>
<evidence type="ECO:0000313" key="5">
    <source>
        <dbReference type="Proteomes" id="UP000054383"/>
    </source>
</evidence>
<dbReference type="Proteomes" id="UP000054383">
    <property type="component" value="Unassembled WGS sequence"/>
</dbReference>
<dbReference type="CDD" id="cd05233">
    <property type="entry name" value="SDR_c"/>
    <property type="match status" value="1"/>
</dbReference>
<reference evidence="4 5" key="1">
    <citation type="submission" date="2015-04" db="EMBL/GenBank/DDBJ databases">
        <authorList>
            <person name="Syromyatnikov M.Y."/>
            <person name="Popov V.N."/>
        </authorList>
    </citation>
    <scope>NUCLEOTIDE SEQUENCE [LARGE SCALE GENOMIC DNA]</scope>
    <source>
        <strain evidence="4">WF-38-12</strain>
    </source>
</reference>
<dbReference type="PANTHER" id="PTHR43477:SF1">
    <property type="entry name" value="DIHYDROANTICAPSIN 7-DEHYDROGENASE"/>
    <property type="match status" value="1"/>
</dbReference>
<sequence>MPAFKFINKLQDKRVLIFGGTSGIGHAVAEALLEHGAKIVISGSSTQSLQRAVERLQKAYPDVKPERIVTAACDLVQTDTLEHRLRELLKDVVSKDDQKIDHVVFTAGNRFDVAGGITGTDIPLVHSIMAVRVYAPILIARVIATTDYVTKSASTSFTLTSGTAHTRPNKTWPVIAMMSGALQGLARGLAVDLAPIRVNVVNPGLFQTELASKWVPEALEAARNMTLTKRLGQPEDIAEAYLYFMKDSSVDGTALVSDNGKVIA</sequence>
<protein>
    <submittedName>
        <fullName evidence="4">Uncharacterized protein</fullName>
    </submittedName>
</protein>
<dbReference type="InterPro" id="IPR002347">
    <property type="entry name" value="SDR_fam"/>
</dbReference>
<keyword evidence="3" id="KW-0560">Oxidoreductase</keyword>
<dbReference type="Gene3D" id="3.40.50.720">
    <property type="entry name" value="NAD(P)-binding Rossmann-like Domain"/>
    <property type="match status" value="1"/>
</dbReference>
<name>A0A0U1M0J9_TALIS</name>
<evidence type="ECO:0000256" key="3">
    <source>
        <dbReference type="ARBA" id="ARBA00023002"/>
    </source>
</evidence>
<dbReference type="STRING" id="28573.A0A0U1M0J9"/>
<dbReference type="PANTHER" id="PTHR43477">
    <property type="entry name" value="DIHYDROANTICAPSIN 7-DEHYDROGENASE"/>
    <property type="match status" value="1"/>
</dbReference>
<dbReference type="InterPro" id="IPR036291">
    <property type="entry name" value="NAD(P)-bd_dom_sf"/>
</dbReference>
<gene>
    <name evidence="4" type="ORF">PISL3812_06140</name>
</gene>
<evidence type="ECO:0000256" key="2">
    <source>
        <dbReference type="ARBA" id="ARBA00022857"/>
    </source>
</evidence>